<dbReference type="SUPFAM" id="SSF160631">
    <property type="entry name" value="SMI1/KNR4-like"/>
    <property type="match status" value="1"/>
</dbReference>
<evidence type="ECO:0000313" key="3">
    <source>
        <dbReference type="Proteomes" id="UP000597656"/>
    </source>
</evidence>
<protein>
    <recommendedName>
        <fullName evidence="1">Knr4/Smi1-like domain-containing protein</fullName>
    </recommendedName>
</protein>
<name>A0ABQ2HD33_9PSEU</name>
<organism evidence="2 3">
    <name type="scientific">Lentzea pudingi</name>
    <dbReference type="NCBI Taxonomy" id="1789439"/>
    <lineage>
        <taxon>Bacteria</taxon>
        <taxon>Bacillati</taxon>
        <taxon>Actinomycetota</taxon>
        <taxon>Actinomycetes</taxon>
        <taxon>Pseudonocardiales</taxon>
        <taxon>Pseudonocardiaceae</taxon>
        <taxon>Lentzea</taxon>
    </lineage>
</organism>
<reference evidence="3" key="1">
    <citation type="journal article" date="2019" name="Int. J. Syst. Evol. Microbiol.">
        <title>The Global Catalogue of Microorganisms (GCM) 10K type strain sequencing project: providing services to taxonomists for standard genome sequencing and annotation.</title>
        <authorList>
            <consortium name="The Broad Institute Genomics Platform"/>
            <consortium name="The Broad Institute Genome Sequencing Center for Infectious Disease"/>
            <person name="Wu L."/>
            <person name="Ma J."/>
        </authorList>
    </citation>
    <scope>NUCLEOTIDE SEQUENCE [LARGE SCALE GENOMIC DNA]</scope>
    <source>
        <strain evidence="3">CGMCC 4.7319</strain>
    </source>
</reference>
<dbReference type="Proteomes" id="UP000597656">
    <property type="component" value="Unassembled WGS sequence"/>
</dbReference>
<dbReference type="Pfam" id="PF09346">
    <property type="entry name" value="SMI1_KNR4"/>
    <property type="match status" value="1"/>
</dbReference>
<dbReference type="InterPro" id="IPR037883">
    <property type="entry name" value="Knr4/Smi1-like_sf"/>
</dbReference>
<feature type="domain" description="Knr4/Smi1-like" evidence="1">
    <location>
        <begin position="82"/>
        <end position="137"/>
    </location>
</feature>
<dbReference type="RefSeq" id="WP_189153174.1">
    <property type="nucleotide sequence ID" value="NZ_BMNC01000001.1"/>
</dbReference>
<sequence length="168" mass="18678">MIENPAGLLHGWLRAHAPKTFATINAEPDAQGIWKLAGLRYLAPMMWEPLTAEASAEMRAWLVKLCEESPHPEDPDGLAGTPSADFRRTFLPIASNGSGDFLYVDERPGPETGCVCLWWHDDHMWKKLWPSVDAMLTDVLRGLRTGEPVLADHVADMAGGEVVWRYAD</sequence>
<evidence type="ECO:0000259" key="1">
    <source>
        <dbReference type="Pfam" id="PF09346"/>
    </source>
</evidence>
<gene>
    <name evidence="2" type="ORF">GCM10011609_08300</name>
</gene>
<dbReference type="InterPro" id="IPR018958">
    <property type="entry name" value="Knr4/Smi1-like_dom"/>
</dbReference>
<accession>A0ABQ2HD33</accession>
<keyword evidence="3" id="KW-1185">Reference proteome</keyword>
<evidence type="ECO:0000313" key="2">
    <source>
        <dbReference type="EMBL" id="GGM74748.1"/>
    </source>
</evidence>
<comment type="caution">
    <text evidence="2">The sequence shown here is derived from an EMBL/GenBank/DDBJ whole genome shotgun (WGS) entry which is preliminary data.</text>
</comment>
<proteinExistence type="predicted"/>
<dbReference type="EMBL" id="BMNC01000001">
    <property type="protein sequence ID" value="GGM74748.1"/>
    <property type="molecule type" value="Genomic_DNA"/>
</dbReference>